<proteinExistence type="predicted"/>
<evidence type="ECO:0000313" key="3">
    <source>
        <dbReference type="Proteomes" id="UP000180088"/>
    </source>
</evidence>
<protein>
    <recommendedName>
        <fullName evidence="1">AAA+ ATPase domain-containing protein</fullName>
    </recommendedName>
</protein>
<accession>A0A1S1WWL9</accession>
<reference evidence="2 3" key="1">
    <citation type="submission" date="2016-09" db="EMBL/GenBank/DDBJ databases">
        <title>Chromobacterium muskegensis sp. nov., an insecticidal bacterium isolated from Sphagnum bogs.</title>
        <authorList>
            <person name="Sparks M.E."/>
            <person name="Blackburn M.B."/>
            <person name="Gundersen-Rindal D.E."/>
            <person name="Mitchell A."/>
            <person name="Farrar R."/>
            <person name="Kuhar D."/>
        </authorList>
    </citation>
    <scope>NUCLEOTIDE SEQUENCE [LARGE SCALE GENOMIC DNA]</scope>
    <source>
        <strain evidence="2 3">37-2</strain>
    </source>
</reference>
<dbReference type="InterPro" id="IPR027417">
    <property type="entry name" value="P-loop_NTPase"/>
</dbReference>
<evidence type="ECO:0000313" key="2">
    <source>
        <dbReference type="EMBL" id="OHX11546.1"/>
    </source>
</evidence>
<dbReference type="EMBL" id="MKCS01000002">
    <property type="protein sequence ID" value="OHX11546.1"/>
    <property type="molecule type" value="Genomic_DNA"/>
</dbReference>
<dbReference type="RefSeq" id="WP_071116625.1">
    <property type="nucleotide sequence ID" value="NZ_MKCS01000002.1"/>
</dbReference>
<organism evidence="2 3">
    <name type="scientific">Chromobacterium sphagni</name>
    <dbReference type="NCBI Taxonomy" id="1903179"/>
    <lineage>
        <taxon>Bacteria</taxon>
        <taxon>Pseudomonadati</taxon>
        <taxon>Pseudomonadota</taxon>
        <taxon>Betaproteobacteria</taxon>
        <taxon>Neisseriales</taxon>
        <taxon>Chromobacteriaceae</taxon>
        <taxon>Chromobacterium</taxon>
    </lineage>
</organism>
<dbReference type="InterPro" id="IPR003593">
    <property type="entry name" value="AAA+_ATPase"/>
</dbReference>
<evidence type="ECO:0000259" key="1">
    <source>
        <dbReference type="SMART" id="SM00382"/>
    </source>
</evidence>
<gene>
    <name evidence="2" type="ORF">BI347_17960</name>
</gene>
<dbReference type="SUPFAM" id="SSF52540">
    <property type="entry name" value="P-loop containing nucleoside triphosphate hydrolases"/>
    <property type="match status" value="1"/>
</dbReference>
<dbReference type="Gene3D" id="3.40.50.300">
    <property type="entry name" value="P-loop containing nucleotide triphosphate hydrolases"/>
    <property type="match status" value="1"/>
</dbReference>
<dbReference type="SMART" id="SM00382">
    <property type="entry name" value="AAA"/>
    <property type="match status" value="1"/>
</dbReference>
<dbReference type="STRING" id="1903179.BI347_17960"/>
<feature type="domain" description="AAA+ ATPase" evidence="1">
    <location>
        <begin position="240"/>
        <end position="429"/>
    </location>
</feature>
<dbReference type="OrthoDB" id="9781481at2"/>
<dbReference type="Proteomes" id="UP000180088">
    <property type="component" value="Unassembled WGS sequence"/>
</dbReference>
<dbReference type="AlphaFoldDB" id="A0A1S1WWL9"/>
<comment type="caution">
    <text evidence="2">The sequence shown here is derived from an EMBL/GenBank/DDBJ whole genome shotgun (WGS) entry which is preliminary data.</text>
</comment>
<sequence>MSGLGELKVSLTKNGFQKIADLIIAHPRNEILQNIRGVYEGVNLDEAQVVNILSGDQKTRELPDVWDDIRPFGENQVRALTFIAILYSHNALIKTFAQSKTGEMRGVLRRNSFSNEKTYTNIAYAMQSFGICTYKPGAPYVDYSLATVFSNMHIGPLAKKVIYRKLQQTGWREPAPHDDFHRTFYEQCFHYRFHDALALTPEQFESWLEGLNVEVSVPPAMEVPDTAVAVSAKLVAALASKPFVILCGASGTGKTTLIRQLASALSPSAVDRRANHAFIPVEAGWTDGRHLLGYKNPFGTDGEYYAWTQVIEVLLKANYDDYSSIPFFIILDEMNLSYVEMYFSRFLSIMETSTSDTPEPIIDCETLQLMLRSGMLDAEQANMAQAAIKKGGLYLSRNVFIVGTVNIDETTHSFSPKVLDRAFVIEITCGAPSLHGASFMIPDEDKLELPASDVAGLLISADISAAPEDAEFNEFLDAVFERSGSFRFGPRVTKEIKRYMAVTAKIAAFAGSPADFALPSEVRDRVLMQKILPKFNGNRSQLGKVLEELLSMEDMKTLAKTVHKLESMRNGLGPLGAVSFFS</sequence>
<name>A0A1S1WWL9_9NEIS</name>